<dbReference type="InterPro" id="IPR036638">
    <property type="entry name" value="HLH_DNA-bd_sf"/>
</dbReference>
<protein>
    <submittedName>
        <fullName evidence="2">Aspartyl-phosphate phosphatase Spo0E family protein</fullName>
    </submittedName>
</protein>
<dbReference type="Proteomes" id="UP000276178">
    <property type="component" value="Unassembled WGS sequence"/>
</dbReference>
<evidence type="ECO:0000313" key="3">
    <source>
        <dbReference type="Proteomes" id="UP000276178"/>
    </source>
</evidence>
<organism evidence="2 3">
    <name type="scientific">Brevibacillus agri</name>
    <dbReference type="NCBI Taxonomy" id="51101"/>
    <lineage>
        <taxon>Bacteria</taxon>
        <taxon>Bacillati</taxon>
        <taxon>Bacillota</taxon>
        <taxon>Bacilli</taxon>
        <taxon>Bacillales</taxon>
        <taxon>Paenibacillaceae</taxon>
        <taxon>Brevibacillus</taxon>
    </lineage>
</organism>
<reference evidence="1 4" key="2">
    <citation type="submission" date="2019-06" db="EMBL/GenBank/DDBJ databases">
        <title>Whole genome shotgun sequence of Brevibacillus agri NBRC 15538.</title>
        <authorList>
            <person name="Hosoyama A."/>
            <person name="Uohara A."/>
            <person name="Ohji S."/>
            <person name="Ichikawa N."/>
        </authorList>
    </citation>
    <scope>NUCLEOTIDE SEQUENCE [LARGE SCALE GENOMIC DNA]</scope>
    <source>
        <strain evidence="1 4">NBRC 15538</strain>
    </source>
</reference>
<dbReference type="GO" id="GO:0043937">
    <property type="term" value="P:regulation of sporulation"/>
    <property type="evidence" value="ECO:0007669"/>
    <property type="project" value="InterPro"/>
</dbReference>
<dbReference type="EMBL" id="RHHN01000013">
    <property type="protein sequence ID" value="RNB59262.1"/>
    <property type="molecule type" value="Genomic_DNA"/>
</dbReference>
<proteinExistence type="predicted"/>
<sequence>MDHTTDLLQRIETMRKELSELVLEKGSFLHPTVIDMSQQLDEYIVKYQKCLQLHT</sequence>
<dbReference type="Pfam" id="PF09388">
    <property type="entry name" value="SpoOE-like"/>
    <property type="match status" value="1"/>
</dbReference>
<gene>
    <name evidence="1" type="ORF">BAG01nite_23670</name>
    <name evidence="2" type="ORF">EB820_04265</name>
</gene>
<evidence type="ECO:0000313" key="2">
    <source>
        <dbReference type="EMBL" id="RNB59262.1"/>
    </source>
</evidence>
<reference evidence="2 3" key="1">
    <citation type="submission" date="2018-10" db="EMBL/GenBank/DDBJ databases">
        <title>Phylogenomics of Brevibacillus.</title>
        <authorList>
            <person name="Dunlap C."/>
        </authorList>
    </citation>
    <scope>NUCLEOTIDE SEQUENCE [LARGE SCALE GENOMIC DNA]</scope>
    <source>
        <strain evidence="2 3">NRRL NRS 1219</strain>
    </source>
</reference>
<dbReference type="EMBL" id="BJOD01000021">
    <property type="protein sequence ID" value="GED26265.1"/>
    <property type="molecule type" value="Genomic_DNA"/>
</dbReference>
<evidence type="ECO:0000313" key="4">
    <source>
        <dbReference type="Proteomes" id="UP000317180"/>
    </source>
</evidence>
<dbReference type="RefSeq" id="WP_005836716.1">
    <property type="nucleotide sequence ID" value="NZ_BJOD01000021.1"/>
</dbReference>
<accession>A0A3M8B7H8</accession>
<dbReference type="InterPro" id="IPR037208">
    <property type="entry name" value="Spo0E-like_sf"/>
</dbReference>
<dbReference type="OrthoDB" id="2472665at2"/>
<keyword evidence="4" id="KW-1185">Reference proteome</keyword>
<evidence type="ECO:0000313" key="1">
    <source>
        <dbReference type="EMBL" id="GED26265.1"/>
    </source>
</evidence>
<comment type="caution">
    <text evidence="2">The sequence shown here is derived from an EMBL/GenBank/DDBJ whole genome shotgun (WGS) entry which is preliminary data.</text>
</comment>
<name>A0A3M8B7H8_9BACL</name>
<dbReference type="GeneID" id="82809721"/>
<dbReference type="Proteomes" id="UP000317180">
    <property type="component" value="Unassembled WGS sequence"/>
</dbReference>
<dbReference type="GO" id="GO:0046983">
    <property type="term" value="F:protein dimerization activity"/>
    <property type="evidence" value="ECO:0007669"/>
    <property type="project" value="InterPro"/>
</dbReference>
<dbReference type="AlphaFoldDB" id="A0A3M8B7H8"/>
<dbReference type="SUPFAM" id="SSF140500">
    <property type="entry name" value="BAS1536-like"/>
    <property type="match status" value="1"/>
</dbReference>
<dbReference type="Gene3D" id="4.10.280.10">
    <property type="entry name" value="Helix-loop-helix DNA-binding domain"/>
    <property type="match status" value="1"/>
</dbReference>
<dbReference type="InterPro" id="IPR018540">
    <property type="entry name" value="Spo0E-like"/>
</dbReference>